<dbReference type="AlphaFoldDB" id="A0AAN8ZQC6"/>
<dbReference type="SUPFAM" id="SSF53756">
    <property type="entry name" value="UDP-Glycosyltransferase/glycogen phosphorylase"/>
    <property type="match status" value="1"/>
</dbReference>
<sequence length="181" mass="20555">MEESMRLKPHVVCIPLPLQGHINPMFKLAKLLHYRGFHVTFVHTEFNLQRLINSRGLDLDSLNRFNGFRFATVTDGLPPTNTRALNDLPALCINMPIHTLNSFRDLIIRLNSSPDIPPVTCIVSDGVMSFTLEVAEEFGILEVLFFTPSACGVLGYLQFEELIRRGYFPLKVKSILELKNK</sequence>
<name>A0AAN8ZQC6_9MAGN</name>
<dbReference type="EMBL" id="JBAMMX010000002">
    <property type="protein sequence ID" value="KAK6945752.1"/>
    <property type="molecule type" value="Genomic_DNA"/>
</dbReference>
<evidence type="ECO:0000256" key="1">
    <source>
        <dbReference type="ARBA" id="ARBA00009995"/>
    </source>
</evidence>
<reference evidence="3 4" key="1">
    <citation type="submission" date="2023-12" db="EMBL/GenBank/DDBJ databases">
        <title>A high-quality genome assembly for Dillenia turbinata (Dilleniales).</title>
        <authorList>
            <person name="Chanderbali A."/>
        </authorList>
    </citation>
    <scope>NUCLEOTIDE SEQUENCE [LARGE SCALE GENOMIC DNA]</scope>
    <source>
        <strain evidence="3">LSX21</strain>
        <tissue evidence="3">Leaf</tissue>
    </source>
</reference>
<dbReference type="GO" id="GO:0080043">
    <property type="term" value="F:quercetin 3-O-glucosyltransferase activity"/>
    <property type="evidence" value="ECO:0007669"/>
    <property type="project" value="TreeGrafter"/>
</dbReference>
<comment type="caution">
    <text evidence="3">The sequence shown here is derived from an EMBL/GenBank/DDBJ whole genome shotgun (WGS) entry which is preliminary data.</text>
</comment>
<dbReference type="GO" id="GO:0080044">
    <property type="term" value="F:quercetin 7-O-glucosyltransferase activity"/>
    <property type="evidence" value="ECO:0007669"/>
    <property type="project" value="TreeGrafter"/>
</dbReference>
<dbReference type="PANTHER" id="PTHR11926">
    <property type="entry name" value="GLUCOSYL/GLUCURONOSYL TRANSFERASES"/>
    <property type="match status" value="1"/>
</dbReference>
<evidence type="ECO:0000259" key="2">
    <source>
        <dbReference type="Pfam" id="PF26168"/>
    </source>
</evidence>
<comment type="similarity">
    <text evidence="1">Belongs to the UDP-glycosyltransferase family.</text>
</comment>
<dbReference type="Gene3D" id="3.40.50.2000">
    <property type="entry name" value="Glycogen Phosphorylase B"/>
    <property type="match status" value="1"/>
</dbReference>
<protein>
    <recommendedName>
        <fullName evidence="2">Glycosyltransferase N-terminal domain-containing protein</fullName>
    </recommendedName>
</protein>
<evidence type="ECO:0000313" key="3">
    <source>
        <dbReference type="EMBL" id="KAK6945752.1"/>
    </source>
</evidence>
<dbReference type="Pfam" id="PF26168">
    <property type="entry name" value="Glyco_transf_N"/>
    <property type="match status" value="1"/>
</dbReference>
<dbReference type="InterPro" id="IPR058980">
    <property type="entry name" value="Glyco_transf_N"/>
</dbReference>
<keyword evidence="4" id="KW-1185">Reference proteome</keyword>
<organism evidence="3 4">
    <name type="scientific">Dillenia turbinata</name>
    <dbReference type="NCBI Taxonomy" id="194707"/>
    <lineage>
        <taxon>Eukaryota</taxon>
        <taxon>Viridiplantae</taxon>
        <taxon>Streptophyta</taxon>
        <taxon>Embryophyta</taxon>
        <taxon>Tracheophyta</taxon>
        <taxon>Spermatophyta</taxon>
        <taxon>Magnoliopsida</taxon>
        <taxon>eudicotyledons</taxon>
        <taxon>Gunneridae</taxon>
        <taxon>Pentapetalae</taxon>
        <taxon>Dilleniales</taxon>
        <taxon>Dilleniaceae</taxon>
        <taxon>Dillenia</taxon>
    </lineage>
</organism>
<dbReference type="PANTHER" id="PTHR11926:SF1283">
    <property type="entry name" value="GLYCOSYLTRANSFERASE"/>
    <property type="match status" value="1"/>
</dbReference>
<feature type="domain" description="Glycosyltransferase N-terminal" evidence="2">
    <location>
        <begin position="11"/>
        <end position="95"/>
    </location>
</feature>
<accession>A0AAN8ZQC6</accession>
<evidence type="ECO:0000313" key="4">
    <source>
        <dbReference type="Proteomes" id="UP001370490"/>
    </source>
</evidence>
<gene>
    <name evidence="3" type="ORF">RJ641_013296</name>
</gene>
<dbReference type="Proteomes" id="UP001370490">
    <property type="component" value="Unassembled WGS sequence"/>
</dbReference>
<proteinExistence type="inferred from homology"/>